<dbReference type="RefSeq" id="XP_008713659.1">
    <property type="nucleotide sequence ID" value="XM_008715437.1"/>
</dbReference>
<organism evidence="2 3">
    <name type="scientific">Cyphellophora europaea (strain CBS 101466)</name>
    <name type="common">Phialophora europaea</name>
    <dbReference type="NCBI Taxonomy" id="1220924"/>
    <lineage>
        <taxon>Eukaryota</taxon>
        <taxon>Fungi</taxon>
        <taxon>Dikarya</taxon>
        <taxon>Ascomycota</taxon>
        <taxon>Pezizomycotina</taxon>
        <taxon>Eurotiomycetes</taxon>
        <taxon>Chaetothyriomycetidae</taxon>
        <taxon>Chaetothyriales</taxon>
        <taxon>Cyphellophoraceae</taxon>
        <taxon>Cyphellophora</taxon>
    </lineage>
</organism>
<dbReference type="AlphaFoldDB" id="W2S691"/>
<dbReference type="HOGENOM" id="CLU_459279_0_0_1"/>
<feature type="region of interest" description="Disordered" evidence="1">
    <location>
        <begin position="410"/>
        <end position="467"/>
    </location>
</feature>
<feature type="compositionally biased region" description="Low complexity" evidence="1">
    <location>
        <begin position="410"/>
        <end position="426"/>
    </location>
</feature>
<gene>
    <name evidence="2" type="ORF">HMPREF1541_10768</name>
</gene>
<name>W2S691_CYPE1</name>
<reference evidence="2 3" key="1">
    <citation type="submission" date="2013-03" db="EMBL/GenBank/DDBJ databases">
        <title>The Genome Sequence of Phialophora europaea CBS 101466.</title>
        <authorList>
            <consortium name="The Broad Institute Genomics Platform"/>
            <person name="Cuomo C."/>
            <person name="de Hoog S."/>
            <person name="Gorbushina A."/>
            <person name="Walker B."/>
            <person name="Young S.K."/>
            <person name="Zeng Q."/>
            <person name="Gargeya S."/>
            <person name="Fitzgerald M."/>
            <person name="Haas B."/>
            <person name="Abouelleil A."/>
            <person name="Allen A.W."/>
            <person name="Alvarado L."/>
            <person name="Arachchi H.M."/>
            <person name="Berlin A.M."/>
            <person name="Chapman S.B."/>
            <person name="Gainer-Dewar J."/>
            <person name="Goldberg J."/>
            <person name="Griggs A."/>
            <person name="Gujja S."/>
            <person name="Hansen M."/>
            <person name="Howarth C."/>
            <person name="Imamovic A."/>
            <person name="Ireland A."/>
            <person name="Larimer J."/>
            <person name="McCowan C."/>
            <person name="Murphy C."/>
            <person name="Pearson M."/>
            <person name="Poon T.W."/>
            <person name="Priest M."/>
            <person name="Roberts A."/>
            <person name="Saif S."/>
            <person name="Shea T."/>
            <person name="Sisk P."/>
            <person name="Sykes S."/>
            <person name="Wortman J."/>
            <person name="Nusbaum C."/>
            <person name="Birren B."/>
        </authorList>
    </citation>
    <scope>NUCLEOTIDE SEQUENCE [LARGE SCALE GENOMIC DNA]</scope>
    <source>
        <strain evidence="2 3">CBS 101466</strain>
    </source>
</reference>
<dbReference type="Pfam" id="PF14441">
    <property type="entry name" value="OTT_1508_deam"/>
    <property type="match status" value="1"/>
</dbReference>
<dbReference type="Proteomes" id="UP000030752">
    <property type="component" value="Unassembled WGS sequence"/>
</dbReference>
<dbReference type="InParanoid" id="W2S691"/>
<dbReference type="eggNOG" id="ENOG502RXAF">
    <property type="taxonomic scope" value="Eukaryota"/>
</dbReference>
<dbReference type="VEuPathDB" id="FungiDB:HMPREF1541_10768"/>
<evidence type="ECO:0000313" key="2">
    <source>
        <dbReference type="EMBL" id="ETN44217.1"/>
    </source>
</evidence>
<dbReference type="GeneID" id="19978107"/>
<proteinExistence type="predicted"/>
<dbReference type="STRING" id="1220924.W2S691"/>
<dbReference type="OrthoDB" id="4851849at2759"/>
<dbReference type="EMBL" id="KI635846">
    <property type="protein sequence ID" value="ETN44217.1"/>
    <property type="molecule type" value="Genomic_DNA"/>
</dbReference>
<accession>W2S691</accession>
<sequence>MHSSEHRLPLAIEKRLSNDLAYIAAAQEGVHSVTAACIEENNGGDDIGTEMTLTLRLAANGGIPETVRSALEEIWRTAQTGAGPGGRSKAVRDSIFAKIVCLNGARILQRIRNALGYPPGFISGRPGFLTASTDRLKRCIQSIRQWRHLTAFGRSFAAELEELEQKFCAICANWTPEDVALSPDDAVVKRLEVVSKQAFQLTTTGQNGGGILFSEVLEQAGLDVRFWLENKSLVEVDKIGAYRRVAKTLVQVYREILNTLAMSNVELKITTLAPYRPVRSKISHKISSRKSQVDCYVHAEIQLLCHYVLEQPADRCFPRVMGTSKLSCFLCFLCISCYGGLEPPLPHGQVFDQWTVPDLVQFDKEVVTRLRQTIDLMNATIVRLAKKKYVPRAFPLTSRVHIDEVPVSSIEGSHSRSSSTTKMSESLRATHVRSSTGGADSEVPDRVTTESRAGSSPAHSVGGTSNSCSNGEYVAVTAAAHHWALSQASNVEILVEAEHPCMGQARLEHLALPDGKLEAVASIVVDELLPGKDYVFLRNIDQPEMVLDFKLPEWSGLHRLKLRWGETRLEDT</sequence>
<evidence type="ECO:0000256" key="1">
    <source>
        <dbReference type="SAM" id="MobiDB-lite"/>
    </source>
</evidence>
<evidence type="ECO:0000313" key="3">
    <source>
        <dbReference type="Proteomes" id="UP000030752"/>
    </source>
</evidence>
<keyword evidence="3" id="KW-1185">Reference proteome</keyword>
<feature type="compositionally biased region" description="Polar residues" evidence="1">
    <location>
        <begin position="450"/>
        <end position="467"/>
    </location>
</feature>
<dbReference type="InterPro" id="IPR027796">
    <property type="entry name" value="OTT_1508_deam-like"/>
</dbReference>
<protein>
    <submittedName>
        <fullName evidence="2">Uncharacterized protein</fullName>
    </submittedName>
</protein>